<dbReference type="RefSeq" id="WP_154459484.1">
    <property type="nucleotide sequence ID" value="NZ_VUMM01000003.1"/>
</dbReference>
<dbReference type="EMBL" id="VUMM01000003">
    <property type="protein sequence ID" value="MSS01008.1"/>
    <property type="molecule type" value="Genomic_DNA"/>
</dbReference>
<keyword evidence="2" id="KW-1185">Reference proteome</keyword>
<comment type="caution">
    <text evidence="1">The sequence shown here is derived from an EMBL/GenBank/DDBJ whole genome shotgun (WGS) entry which is preliminary data.</text>
</comment>
<protein>
    <submittedName>
        <fullName evidence="1">Uncharacterized protein</fullName>
    </submittedName>
</protein>
<accession>A0A7X2T3I2</accession>
<sequence length="87" mass="10342">MEKYELYFKDIFLGNLMINEGKYYFEPNQSGVNQAKEETVLIVEILKGTHGFIDPIPFFKNRIDTMNKLKSNEIQYHTDYFVLKKVL</sequence>
<proteinExistence type="predicted"/>
<organism evidence="1 2">
    <name type="scientific">Floccifex porci</name>
    <dbReference type="NCBI Taxonomy" id="2606629"/>
    <lineage>
        <taxon>Bacteria</taxon>
        <taxon>Bacillati</taxon>
        <taxon>Bacillota</taxon>
        <taxon>Erysipelotrichia</taxon>
        <taxon>Erysipelotrichales</taxon>
        <taxon>Erysipelotrichaceae</taxon>
        <taxon>Floccifex</taxon>
    </lineage>
</organism>
<evidence type="ECO:0000313" key="1">
    <source>
        <dbReference type="EMBL" id="MSS01008.1"/>
    </source>
</evidence>
<reference evidence="1 2" key="1">
    <citation type="submission" date="2019-08" db="EMBL/GenBank/DDBJ databases">
        <title>In-depth cultivation of the pig gut microbiome towards novel bacterial diversity and tailored functional studies.</title>
        <authorList>
            <person name="Wylensek D."/>
            <person name="Hitch T.C.A."/>
            <person name="Clavel T."/>
        </authorList>
    </citation>
    <scope>NUCLEOTIDE SEQUENCE [LARGE SCALE GENOMIC DNA]</scope>
    <source>
        <strain evidence="1 2">LKV-178-WT-2G</strain>
    </source>
</reference>
<gene>
    <name evidence="1" type="ORF">FYJ50_02555</name>
</gene>
<name>A0A7X2T3I2_9FIRM</name>
<dbReference type="AlphaFoldDB" id="A0A7X2T3I2"/>
<dbReference type="Proteomes" id="UP000470082">
    <property type="component" value="Unassembled WGS sequence"/>
</dbReference>
<evidence type="ECO:0000313" key="2">
    <source>
        <dbReference type="Proteomes" id="UP000470082"/>
    </source>
</evidence>